<gene>
    <name evidence="3" type="ORF">LB941_04605</name>
</gene>
<sequence>MVKTLKIAIGCFAAIFSSFYLYNALVLLFEYQSISLGIISLICALCVGQLFFLIFYNLFIEEKRTFENTKKFWQMTYKKAFGLDLSISIACLGGTVYLGRYLPSFYQIFSVVLFVLLILIFLCKILKRNKSKSQADFGLVTNKLQVTRFESSRKKSIQLSQTYIQNCYKNMLLFSANTSVLLLIAFMGIILWKYLLGIVFLVIVLEIVNIAFFIKCVLKEFMRIREELWNGNFGEIILFVKEIYSLPYDLTIVAVGFEEYLIYALYHVAEYEQCIQIFDRAVLKKTIKAYSIPYHILSLLELKRYEDAKNVYEQFKILKKSVRNKKNKNSLNKFDNYFANYFAGEYQVASEIATTFKSQKPAQKLTIQKLQSLVATAQEQADQKDTGTLAKPSKGNEEIV</sequence>
<feature type="region of interest" description="Disordered" evidence="1">
    <location>
        <begin position="378"/>
        <end position="400"/>
    </location>
</feature>
<comment type="caution">
    <text evidence="3">The sequence shown here is derived from an EMBL/GenBank/DDBJ whole genome shotgun (WGS) entry which is preliminary data.</text>
</comment>
<dbReference type="Proteomes" id="UP001139006">
    <property type="component" value="Unassembled WGS sequence"/>
</dbReference>
<feature type="transmembrane region" description="Helical" evidence="2">
    <location>
        <begin position="80"/>
        <end position="99"/>
    </location>
</feature>
<feature type="transmembrane region" description="Helical" evidence="2">
    <location>
        <begin position="198"/>
        <end position="218"/>
    </location>
</feature>
<name>A0A9X2FIX0_9LACO</name>
<dbReference type="RefSeq" id="WP_253359869.1">
    <property type="nucleotide sequence ID" value="NZ_JAIULA010000006.1"/>
</dbReference>
<evidence type="ECO:0000313" key="3">
    <source>
        <dbReference type="EMBL" id="MCP0886616.1"/>
    </source>
</evidence>
<organism evidence="3 4">
    <name type="scientific">Ligilactobacillus ubinensis</name>
    <dbReference type="NCBI Taxonomy" id="2876789"/>
    <lineage>
        <taxon>Bacteria</taxon>
        <taxon>Bacillati</taxon>
        <taxon>Bacillota</taxon>
        <taxon>Bacilli</taxon>
        <taxon>Lactobacillales</taxon>
        <taxon>Lactobacillaceae</taxon>
        <taxon>Ligilactobacillus</taxon>
    </lineage>
</organism>
<dbReference type="AlphaFoldDB" id="A0A9X2FIX0"/>
<evidence type="ECO:0000313" key="4">
    <source>
        <dbReference type="Proteomes" id="UP001139006"/>
    </source>
</evidence>
<reference evidence="3 4" key="1">
    <citation type="journal article" date="2023" name="Int. J. Syst. Evol. Microbiol.">
        <title>Ligilactobacillus ubinensis sp. nov., a novel species isolated from the wild ferment of a durian fruit (Durio zibethinus).</title>
        <authorList>
            <person name="Heng Y.C."/>
            <person name="Menon N."/>
            <person name="Chen B."/>
            <person name="Loo B.Z.L."/>
            <person name="Wong G.W.J."/>
            <person name="Lim A.C.H."/>
            <person name="Silvaraju S."/>
            <person name="Kittelmann S."/>
        </authorList>
    </citation>
    <scope>NUCLEOTIDE SEQUENCE [LARGE SCALE GENOMIC DNA]</scope>
    <source>
        <strain evidence="3 4">WILCCON 0076</strain>
    </source>
</reference>
<evidence type="ECO:0000256" key="1">
    <source>
        <dbReference type="SAM" id="MobiDB-lite"/>
    </source>
</evidence>
<keyword evidence="2" id="KW-1133">Transmembrane helix</keyword>
<feature type="transmembrane region" description="Helical" evidence="2">
    <location>
        <begin position="105"/>
        <end position="123"/>
    </location>
</feature>
<dbReference type="EMBL" id="JAIULA010000006">
    <property type="protein sequence ID" value="MCP0886616.1"/>
    <property type="molecule type" value="Genomic_DNA"/>
</dbReference>
<proteinExistence type="predicted"/>
<feature type="transmembrane region" description="Helical" evidence="2">
    <location>
        <begin position="7"/>
        <end position="28"/>
    </location>
</feature>
<keyword evidence="4" id="KW-1185">Reference proteome</keyword>
<evidence type="ECO:0000256" key="2">
    <source>
        <dbReference type="SAM" id="Phobius"/>
    </source>
</evidence>
<keyword evidence="2" id="KW-0812">Transmembrane</keyword>
<keyword evidence="2" id="KW-0472">Membrane</keyword>
<feature type="transmembrane region" description="Helical" evidence="2">
    <location>
        <begin position="171"/>
        <end position="192"/>
    </location>
</feature>
<accession>A0A9X2FIX0</accession>
<feature type="transmembrane region" description="Helical" evidence="2">
    <location>
        <begin position="34"/>
        <end position="59"/>
    </location>
</feature>
<protein>
    <submittedName>
        <fullName evidence="3">Uncharacterized protein</fullName>
    </submittedName>
</protein>